<feature type="compositionally biased region" description="Polar residues" evidence="1">
    <location>
        <begin position="116"/>
        <end position="128"/>
    </location>
</feature>
<feature type="compositionally biased region" description="Polar residues" evidence="1">
    <location>
        <begin position="188"/>
        <end position="199"/>
    </location>
</feature>
<feature type="region of interest" description="Disordered" evidence="1">
    <location>
        <begin position="778"/>
        <end position="798"/>
    </location>
</feature>
<protein>
    <submittedName>
        <fullName evidence="2">Uncharacterized protein</fullName>
    </submittedName>
</protein>
<dbReference type="AlphaFoldDB" id="A0A6A6P399"/>
<feature type="region of interest" description="Disordered" evidence="1">
    <location>
        <begin position="701"/>
        <end position="723"/>
    </location>
</feature>
<gene>
    <name evidence="2" type="ORF">BDY21DRAFT_370718</name>
</gene>
<feature type="region of interest" description="Disordered" evidence="1">
    <location>
        <begin position="110"/>
        <end position="366"/>
    </location>
</feature>
<evidence type="ECO:0000256" key="1">
    <source>
        <dbReference type="SAM" id="MobiDB-lite"/>
    </source>
</evidence>
<keyword evidence="3" id="KW-1185">Reference proteome</keyword>
<feature type="compositionally biased region" description="Basic residues" evidence="1">
    <location>
        <begin position="571"/>
        <end position="580"/>
    </location>
</feature>
<proteinExistence type="predicted"/>
<evidence type="ECO:0000313" key="3">
    <source>
        <dbReference type="Proteomes" id="UP000799766"/>
    </source>
</evidence>
<name>A0A6A6P399_9PEZI</name>
<feature type="compositionally biased region" description="Low complexity" evidence="1">
    <location>
        <begin position="135"/>
        <end position="146"/>
    </location>
</feature>
<feature type="compositionally biased region" description="Basic and acidic residues" evidence="1">
    <location>
        <begin position="208"/>
        <end position="217"/>
    </location>
</feature>
<feature type="compositionally biased region" description="Basic residues" evidence="1">
    <location>
        <begin position="226"/>
        <end position="235"/>
    </location>
</feature>
<accession>A0A6A6P399</accession>
<dbReference type="Proteomes" id="UP000799766">
    <property type="component" value="Unassembled WGS sequence"/>
</dbReference>
<feature type="compositionally biased region" description="Basic and acidic residues" evidence="1">
    <location>
        <begin position="297"/>
        <end position="310"/>
    </location>
</feature>
<feature type="compositionally biased region" description="Polar residues" evidence="1">
    <location>
        <begin position="273"/>
        <end position="293"/>
    </location>
</feature>
<feature type="region of interest" description="Disordered" evidence="1">
    <location>
        <begin position="529"/>
        <end position="682"/>
    </location>
</feature>
<sequence length="890" mass="95722">MESSRSGSAAAGGRGYRIYRTSYESHDPTANLRFEPDQDSDELFEALKRAFPNGKKHKARMRDALIQFLIEEQEQERCSESAPSTAFSSAFIQSTSTTIATEAAYVPFPAPEWSRPQGTPRSFSQDSGGHSEVHPTATSMSPPTTAVSHPPFTTLAAPWPESSVPPAAEGVMSAPAPPQPEPKGLKHMTSTWSISSAQVRENKRRKMTERERSEYRVKRAQGACKVCKKGKRKCTHPAESLSESISRVTGLERSRQQKPKGRLANPADCLVSRGNSTGLSATQPESTSDNATPDSSQDSRNRSQSEDTSKDAGGTPITDPSSDQLLGDPDIAQYFRFDSPEAEAPAAKPESAAKPLAEQSPLPFDWDLTKPLTAEQQAELPPGDIDYAAMLSLGGFNQDFASPSWDSHLVEGDGSASPLGEAETDEAEYRERANQSHVRPEANAFALPFLQQLAVEGRTDAYNIVSPASAAYSRQSEDAMPPAAAPALQMAQSVVLEPPQAPFQGVHNLFQAGGDEFLAVGSVAGARQIAQDHPPASEPEAPALMSQASNFGPSSDADIWALQPSGEKISKRAKSKKSKKASVASEMADPTHSDKAEGSAVASAATKSQEEDPADVPVPQPVLMSSKVPRSPASPDPGSPSLFSRRDFQDPVLYDPAIEYTAPSPPAGPPIQAPIAPTHVGPSDYWDDDLAYGDWYDPEAFSARPDRPPRPHGHIVHQEAASSTNYDVSQPVMAARRVRKFGGVFHTPRAILASRKASAKKSVELESAAAACAAIPSTSSLGDPAERRRESDSAGCASQFTCAEPQVKKEPDEPPARRLRQPNWTQAILPKMFISKAIKGNAAVHFTLRLIASFTLRLIANLKHVYKKMMPPSFHNLTLPTMTSANLRAS</sequence>
<feature type="compositionally biased region" description="Low complexity" evidence="1">
    <location>
        <begin position="342"/>
        <end position="358"/>
    </location>
</feature>
<feature type="region of interest" description="Disordered" evidence="1">
    <location>
        <begin position="404"/>
        <end position="427"/>
    </location>
</feature>
<evidence type="ECO:0000313" key="2">
    <source>
        <dbReference type="EMBL" id="KAF2458475.1"/>
    </source>
</evidence>
<reference evidence="2" key="1">
    <citation type="journal article" date="2020" name="Stud. Mycol.">
        <title>101 Dothideomycetes genomes: a test case for predicting lifestyles and emergence of pathogens.</title>
        <authorList>
            <person name="Haridas S."/>
            <person name="Albert R."/>
            <person name="Binder M."/>
            <person name="Bloem J."/>
            <person name="Labutti K."/>
            <person name="Salamov A."/>
            <person name="Andreopoulos B."/>
            <person name="Baker S."/>
            <person name="Barry K."/>
            <person name="Bills G."/>
            <person name="Bluhm B."/>
            <person name="Cannon C."/>
            <person name="Castanera R."/>
            <person name="Culley D."/>
            <person name="Daum C."/>
            <person name="Ezra D."/>
            <person name="Gonzalez J."/>
            <person name="Henrissat B."/>
            <person name="Kuo A."/>
            <person name="Liang C."/>
            <person name="Lipzen A."/>
            <person name="Lutzoni F."/>
            <person name="Magnuson J."/>
            <person name="Mondo S."/>
            <person name="Nolan M."/>
            <person name="Ohm R."/>
            <person name="Pangilinan J."/>
            <person name="Park H.-J."/>
            <person name="Ramirez L."/>
            <person name="Alfaro M."/>
            <person name="Sun H."/>
            <person name="Tritt A."/>
            <person name="Yoshinaga Y."/>
            <person name="Zwiers L.-H."/>
            <person name="Turgeon B."/>
            <person name="Goodwin S."/>
            <person name="Spatafora J."/>
            <person name="Crous P."/>
            <person name="Grigoriev I."/>
        </authorList>
    </citation>
    <scope>NUCLEOTIDE SEQUENCE</scope>
    <source>
        <strain evidence="2">ATCC 16933</strain>
    </source>
</reference>
<organism evidence="2 3">
    <name type="scientific">Lineolata rhizophorae</name>
    <dbReference type="NCBI Taxonomy" id="578093"/>
    <lineage>
        <taxon>Eukaryota</taxon>
        <taxon>Fungi</taxon>
        <taxon>Dikarya</taxon>
        <taxon>Ascomycota</taxon>
        <taxon>Pezizomycotina</taxon>
        <taxon>Dothideomycetes</taxon>
        <taxon>Dothideomycetes incertae sedis</taxon>
        <taxon>Lineolatales</taxon>
        <taxon>Lineolataceae</taxon>
        <taxon>Lineolata</taxon>
    </lineage>
</organism>
<dbReference type="EMBL" id="MU001677">
    <property type="protein sequence ID" value="KAF2458475.1"/>
    <property type="molecule type" value="Genomic_DNA"/>
</dbReference>
<dbReference type="OrthoDB" id="3794485at2759"/>
<feature type="compositionally biased region" description="Pro residues" evidence="1">
    <location>
        <begin position="663"/>
        <end position="672"/>
    </location>
</feature>